<organism evidence="3 4">
    <name type="scientific">Candidatus Doriopsillibacter californiensis</name>
    <dbReference type="NCBI Taxonomy" id="2970740"/>
    <lineage>
        <taxon>Bacteria</taxon>
        <taxon>Pseudomonadati</taxon>
        <taxon>Pseudomonadota</taxon>
        <taxon>Gammaproteobacteria</taxon>
        <taxon>Candidatus Tethybacterales</taxon>
        <taxon>Candidatus Persebacteraceae</taxon>
        <taxon>Candidatus Doriopsillibacter</taxon>
    </lineage>
</organism>
<dbReference type="Pfam" id="PF01521">
    <property type="entry name" value="Fe-S_biosyn"/>
    <property type="match status" value="1"/>
</dbReference>
<dbReference type="EMBL" id="JANQAO010000003">
    <property type="protein sequence ID" value="MDM5147939.1"/>
    <property type="molecule type" value="Genomic_DNA"/>
</dbReference>
<dbReference type="PANTHER" id="PTHR10072">
    <property type="entry name" value="IRON-SULFUR CLUSTER ASSEMBLY PROTEIN"/>
    <property type="match status" value="1"/>
</dbReference>
<name>A0ABT7QMK4_9GAMM</name>
<proteinExistence type="inferred from homology"/>
<dbReference type="SUPFAM" id="SSF89360">
    <property type="entry name" value="HesB-like domain"/>
    <property type="match status" value="1"/>
</dbReference>
<dbReference type="Proteomes" id="UP001168167">
    <property type="component" value="Unassembled WGS sequence"/>
</dbReference>
<dbReference type="InterPro" id="IPR016092">
    <property type="entry name" value="ATAP"/>
</dbReference>
<reference evidence="3" key="2">
    <citation type="journal article" date="2023" name="Microbiome">
        <title>Synthase-selected sorting approach identifies a beta-lactone synthase in a nudibranch symbiotic bacterium.</title>
        <authorList>
            <person name="Dzunkova M."/>
            <person name="La Clair J.J."/>
            <person name="Tyml T."/>
            <person name="Doud D."/>
            <person name="Schulz F."/>
            <person name="Piquer-Esteban S."/>
            <person name="Porcel Sanchis D."/>
            <person name="Osborn A."/>
            <person name="Robinson D."/>
            <person name="Louie K.B."/>
            <person name="Bowen B.P."/>
            <person name="Bowers R.M."/>
            <person name="Lee J."/>
            <person name="Arnau V."/>
            <person name="Diaz-Villanueva W."/>
            <person name="Stepanauskas R."/>
            <person name="Gosliner T."/>
            <person name="Date S.V."/>
            <person name="Northen T.R."/>
            <person name="Cheng J.F."/>
            <person name="Burkart M.D."/>
            <person name="Woyke T."/>
        </authorList>
    </citation>
    <scope>NUCLEOTIDE SEQUENCE</scope>
    <source>
        <strain evidence="3">Df01</strain>
    </source>
</reference>
<dbReference type="PANTHER" id="PTHR10072:SF41">
    <property type="entry name" value="IRON-SULFUR CLUSTER ASSEMBLY 1 HOMOLOG, MITOCHONDRIAL"/>
    <property type="match status" value="1"/>
</dbReference>
<protein>
    <submittedName>
        <fullName evidence="3">Iron-sulfur cluster assembly accessory protein</fullName>
    </submittedName>
</protein>
<evidence type="ECO:0000259" key="2">
    <source>
        <dbReference type="Pfam" id="PF01521"/>
    </source>
</evidence>
<dbReference type="Gene3D" id="2.60.300.12">
    <property type="entry name" value="HesB-like domain"/>
    <property type="match status" value="1"/>
</dbReference>
<feature type="domain" description="Core" evidence="2">
    <location>
        <begin position="1"/>
        <end position="104"/>
    </location>
</feature>
<accession>A0ABT7QMK4</accession>
<sequence length="108" mass="11556">MAISLTASAAEHVRRCLGDRTKQAVGIRLGVRSSGCSGLAYVVEYANSLQDGDLTFDSHGVTVVTDPKSLVHMEGMEVDYVREGLQEGLKFNNPNVKDSCGCGESFTT</sequence>
<gene>
    <name evidence="3" type="ORF">NQX30_06100</name>
</gene>
<comment type="caution">
    <text evidence="3">The sequence shown here is derived from an EMBL/GenBank/DDBJ whole genome shotgun (WGS) entry which is preliminary data.</text>
</comment>
<dbReference type="InterPro" id="IPR050322">
    <property type="entry name" value="Fe-S_cluster_asmbl/transfer"/>
</dbReference>
<dbReference type="InterPro" id="IPR000361">
    <property type="entry name" value="ATAP_core_dom"/>
</dbReference>
<evidence type="ECO:0000256" key="1">
    <source>
        <dbReference type="ARBA" id="ARBA00006718"/>
    </source>
</evidence>
<reference evidence="3" key="1">
    <citation type="submission" date="2022-08" db="EMBL/GenBank/DDBJ databases">
        <authorList>
            <person name="Dzunkova M."/>
            <person name="La Clair J."/>
            <person name="Tyml T."/>
            <person name="Doud D."/>
            <person name="Schulz F."/>
            <person name="Piquer S."/>
            <person name="Porcel Sanchis D."/>
            <person name="Osborn A."/>
            <person name="Robinson D."/>
            <person name="Louie K.B."/>
            <person name="Bowen B.P."/>
            <person name="Bowers R."/>
            <person name="Lee J."/>
            <person name="Arnau Llombart V."/>
            <person name="Diaz Villanueva W."/>
            <person name="Gosliner T."/>
            <person name="Northen T."/>
            <person name="Cheng J.-F."/>
            <person name="Burkart M.D."/>
            <person name="Woyke T."/>
        </authorList>
    </citation>
    <scope>NUCLEOTIDE SEQUENCE</scope>
    <source>
        <strain evidence="3">Df01</strain>
    </source>
</reference>
<evidence type="ECO:0000313" key="4">
    <source>
        <dbReference type="Proteomes" id="UP001168167"/>
    </source>
</evidence>
<keyword evidence="4" id="KW-1185">Reference proteome</keyword>
<dbReference type="NCBIfam" id="TIGR00049">
    <property type="entry name" value="iron-sulfur cluster assembly accessory protein"/>
    <property type="match status" value="1"/>
</dbReference>
<comment type="similarity">
    <text evidence="1">Belongs to the HesB/IscA family.</text>
</comment>
<evidence type="ECO:0000313" key="3">
    <source>
        <dbReference type="EMBL" id="MDM5147939.1"/>
    </source>
</evidence>
<dbReference type="InterPro" id="IPR035903">
    <property type="entry name" value="HesB-like_dom_sf"/>
</dbReference>